<accession>A0A076YNC5</accession>
<dbReference type="PANTHER" id="PTHR11472">
    <property type="entry name" value="DNA REPAIR DEAD HELICASE RAD3/XP-D SUBFAMILY MEMBER"/>
    <property type="match status" value="1"/>
</dbReference>
<dbReference type="InterPro" id="IPR027417">
    <property type="entry name" value="P-loop_NTPase"/>
</dbReference>
<dbReference type="GO" id="GO:0003678">
    <property type="term" value="F:DNA helicase activity"/>
    <property type="evidence" value="ECO:0007669"/>
    <property type="project" value="TreeGrafter"/>
</dbReference>
<dbReference type="Pfam" id="PF13307">
    <property type="entry name" value="Helicase_C_2"/>
    <property type="match status" value="1"/>
</dbReference>
<evidence type="ECO:0000259" key="1">
    <source>
        <dbReference type="SMART" id="SM00491"/>
    </source>
</evidence>
<keyword evidence="2" id="KW-0547">Nucleotide-binding</keyword>
<dbReference type="SMART" id="SM00491">
    <property type="entry name" value="HELICc2"/>
    <property type="match status" value="1"/>
</dbReference>
<dbReference type="InterPro" id="IPR045028">
    <property type="entry name" value="DinG/Rad3-like"/>
</dbReference>
<proteinExistence type="predicted"/>
<keyword evidence="2" id="KW-0067">ATP-binding</keyword>
<organism evidence="2 3">
    <name type="scientific">Rhizobium phage vB_RleM_P10VF</name>
    <dbReference type="NCBI Taxonomy" id="1527770"/>
    <lineage>
        <taxon>Viruses</taxon>
        <taxon>Duplodnaviria</taxon>
        <taxon>Heunggongvirae</taxon>
        <taxon>Uroviricota</taxon>
        <taxon>Caudoviricetes</taxon>
        <taxon>Pootjesviridae</taxon>
        <taxon>Innesvirus</taxon>
        <taxon>Innesvirus P10VF</taxon>
    </lineage>
</organism>
<evidence type="ECO:0000313" key="2">
    <source>
        <dbReference type="EMBL" id="AIK68289.1"/>
    </source>
</evidence>
<keyword evidence="2" id="KW-0378">Hydrolase</keyword>
<dbReference type="EMBL" id="KM199770">
    <property type="protein sequence ID" value="AIK68289.1"/>
    <property type="molecule type" value="Genomic_DNA"/>
</dbReference>
<dbReference type="GO" id="GO:0006139">
    <property type="term" value="P:nucleobase-containing compound metabolic process"/>
    <property type="evidence" value="ECO:0007669"/>
    <property type="project" value="InterPro"/>
</dbReference>
<evidence type="ECO:0000313" key="3">
    <source>
        <dbReference type="Proteomes" id="UP000204140"/>
    </source>
</evidence>
<feature type="domain" description="ATP-dependent helicase C-terminal" evidence="1">
    <location>
        <begin position="392"/>
        <end position="507"/>
    </location>
</feature>
<dbReference type="OrthoDB" id="1258at10239"/>
<dbReference type="SUPFAM" id="SSF52540">
    <property type="entry name" value="P-loop containing nucleoside triphosphate hydrolases"/>
    <property type="match status" value="1"/>
</dbReference>
<dbReference type="PANTHER" id="PTHR11472:SF34">
    <property type="entry name" value="REGULATOR OF TELOMERE ELONGATION HELICASE 1"/>
    <property type="match status" value="1"/>
</dbReference>
<dbReference type="GO" id="GO:0005524">
    <property type="term" value="F:ATP binding"/>
    <property type="evidence" value="ECO:0007669"/>
    <property type="project" value="InterPro"/>
</dbReference>
<keyword evidence="2" id="KW-0347">Helicase</keyword>
<dbReference type="RefSeq" id="YP_009099815.1">
    <property type="nucleotide sequence ID" value="NC_025429.1"/>
</dbReference>
<reference evidence="2 3" key="1">
    <citation type="submission" date="2014-07" db="EMBL/GenBank/DDBJ databases">
        <title>Isolation and characterization of Rhizobium leguminosarum phages from western Canadian soils and complete genome sequences of rhizobiophages vB_RleS_L338C and vB_RleM_P10VF.</title>
        <authorList>
            <person name="Restrepo-Cordoba M."/>
            <person name="Halmillawewa A.P."/>
            <person name="Perry B."/>
            <person name="Hynes M.F."/>
            <person name="Yost C.K."/>
        </authorList>
    </citation>
    <scope>NUCLEOTIDE SEQUENCE [LARGE SCALE GENOMIC DNA]</scope>
</reference>
<sequence length="527" mass="60698">MFEINEAKIKEYFPYEVIRDAQYYAITEGLKAFSDGYKHVILEAPTGVGKSAVGLTIGRYMNDVMSTIETPHTTCFATITKYLQGQYRRDFPFLKDIRNSADPMYMCSADTTKMTEQCILNRKKTDDQCKRGCPYHHALMAFRKGPLSITNAHFFGLAPFKYGLGILDECHELGNVVSSQAELKMTNIDVSKLSLIFREQTESVMKQWSEVAKYIASKKDKEVFDFMDTTFLLDIPMEEYQERVDNLAGQADFRTTSWEFKRFKNNVSKALFISESKMVKVIENDETFIRPIYAREFAPSMFFTKANRFLHMSATVCGFEGYTRELGFENSDWIGIEVDHAIDVDRRKVYFNPVSWMSAKSEEKDIERSVEFIDKMIDQYEGVNTIIHSASYKRAEKFKEKSKHNIEVPRSAITALDYLGQEKKGRFVASPSLIAGVDGKDDLCRVNIIAKVPYPSFGDPRIQYISKHNPEMLNQGIVRTIVQASGRGTRHETDFSDTYIIDGCFDRLLNDWNQYFPKWFLAALEKQ</sequence>
<dbReference type="Proteomes" id="UP000204140">
    <property type="component" value="Segment"/>
</dbReference>
<dbReference type="InterPro" id="IPR006555">
    <property type="entry name" value="ATP-dep_Helicase_C"/>
</dbReference>
<gene>
    <name evidence="2" type="ORF">P10VF_076</name>
</gene>
<dbReference type="GeneID" id="22109625"/>
<dbReference type="Gene3D" id="3.40.50.300">
    <property type="entry name" value="P-loop containing nucleotide triphosphate hydrolases"/>
    <property type="match status" value="2"/>
</dbReference>
<name>A0A076YNC5_9CAUD</name>
<dbReference type="GO" id="GO:0016818">
    <property type="term" value="F:hydrolase activity, acting on acid anhydrides, in phosphorus-containing anhydrides"/>
    <property type="evidence" value="ECO:0007669"/>
    <property type="project" value="InterPro"/>
</dbReference>
<protein>
    <submittedName>
        <fullName evidence="2">Putative ATP-dependent helicase</fullName>
    </submittedName>
</protein>
<keyword evidence="3" id="KW-1185">Reference proteome</keyword>
<dbReference type="KEGG" id="vg:22109625"/>
<dbReference type="GO" id="GO:0003676">
    <property type="term" value="F:nucleic acid binding"/>
    <property type="evidence" value="ECO:0007669"/>
    <property type="project" value="InterPro"/>
</dbReference>